<gene>
    <name evidence="7" type="ordered locus">Psta_2361</name>
</gene>
<evidence type="ECO:0000259" key="6">
    <source>
        <dbReference type="Pfam" id="PF06429"/>
    </source>
</evidence>
<protein>
    <submittedName>
        <fullName evidence="7">Flagellar basal body rod protein</fullName>
    </submittedName>
</protein>
<dbReference type="Pfam" id="PF06429">
    <property type="entry name" value="Flg_bbr_C"/>
    <property type="match status" value="1"/>
</dbReference>
<comment type="subcellular location">
    <subcellularLocation>
        <location evidence="1 4">Bacterial flagellum basal body</location>
    </subcellularLocation>
</comment>
<dbReference type="AlphaFoldDB" id="D2R3S7"/>
<accession>D2R3S7</accession>
<evidence type="ECO:0000256" key="2">
    <source>
        <dbReference type="ARBA" id="ARBA00009677"/>
    </source>
</evidence>
<keyword evidence="3 4" id="KW-0975">Bacterial flagellum</keyword>
<dbReference type="InterPro" id="IPR020013">
    <property type="entry name" value="Flagellar_FlgE/F/G"/>
</dbReference>
<dbReference type="GO" id="GO:0071978">
    <property type="term" value="P:bacterial-type flagellum-dependent swarming motility"/>
    <property type="evidence" value="ECO:0007669"/>
    <property type="project" value="TreeGrafter"/>
</dbReference>
<evidence type="ECO:0000256" key="1">
    <source>
        <dbReference type="ARBA" id="ARBA00004117"/>
    </source>
</evidence>
<dbReference type="InterPro" id="IPR037925">
    <property type="entry name" value="FlgE/F/G-like"/>
</dbReference>
<name>D2R3S7_PIRSD</name>
<evidence type="ECO:0000313" key="8">
    <source>
        <dbReference type="Proteomes" id="UP000001887"/>
    </source>
</evidence>
<organism evidence="7 8">
    <name type="scientific">Pirellula staleyi (strain ATCC 27377 / DSM 6068 / ICPB 4128)</name>
    <name type="common">Pirella staleyi</name>
    <dbReference type="NCBI Taxonomy" id="530564"/>
    <lineage>
        <taxon>Bacteria</taxon>
        <taxon>Pseudomonadati</taxon>
        <taxon>Planctomycetota</taxon>
        <taxon>Planctomycetia</taxon>
        <taxon>Pirellulales</taxon>
        <taxon>Pirellulaceae</taxon>
        <taxon>Pirellula</taxon>
    </lineage>
</organism>
<dbReference type="Pfam" id="PF00460">
    <property type="entry name" value="Flg_bb_rod"/>
    <property type="match status" value="1"/>
</dbReference>
<reference evidence="7 8" key="1">
    <citation type="journal article" date="2009" name="Stand. Genomic Sci.">
        <title>Complete genome sequence of Pirellula staleyi type strain (ATCC 27377).</title>
        <authorList>
            <person name="Clum A."/>
            <person name="Tindall B.J."/>
            <person name="Sikorski J."/>
            <person name="Ivanova N."/>
            <person name="Mavrommatis K."/>
            <person name="Lucas S."/>
            <person name="Glavina del Rio T."/>
            <person name="Nolan M."/>
            <person name="Chen F."/>
            <person name="Tice H."/>
            <person name="Pitluck S."/>
            <person name="Cheng J.F."/>
            <person name="Chertkov O."/>
            <person name="Brettin T."/>
            <person name="Han C."/>
            <person name="Detter J.C."/>
            <person name="Kuske C."/>
            <person name="Bruce D."/>
            <person name="Goodwin L."/>
            <person name="Ovchinikova G."/>
            <person name="Pati A."/>
            <person name="Mikhailova N."/>
            <person name="Chen A."/>
            <person name="Palaniappan K."/>
            <person name="Land M."/>
            <person name="Hauser L."/>
            <person name="Chang Y.J."/>
            <person name="Jeffries C.D."/>
            <person name="Chain P."/>
            <person name="Rohde M."/>
            <person name="Goker M."/>
            <person name="Bristow J."/>
            <person name="Eisen J.A."/>
            <person name="Markowitz V."/>
            <person name="Hugenholtz P."/>
            <person name="Kyrpides N.C."/>
            <person name="Klenk H.P."/>
            <person name="Lapidus A."/>
        </authorList>
    </citation>
    <scope>NUCLEOTIDE SEQUENCE [LARGE SCALE GENOMIC DNA]</scope>
    <source>
        <strain evidence="8">ATCC 27377 / DSM 6068 / ICPB 4128</strain>
    </source>
</reference>
<evidence type="ECO:0000259" key="5">
    <source>
        <dbReference type="Pfam" id="PF00460"/>
    </source>
</evidence>
<dbReference type="SUPFAM" id="SSF117143">
    <property type="entry name" value="Flagellar hook protein flgE"/>
    <property type="match status" value="1"/>
</dbReference>
<dbReference type="PANTHER" id="PTHR30435">
    <property type="entry name" value="FLAGELLAR PROTEIN"/>
    <property type="match status" value="1"/>
</dbReference>
<dbReference type="EMBL" id="CP001848">
    <property type="protein sequence ID" value="ADB17031.1"/>
    <property type="molecule type" value="Genomic_DNA"/>
</dbReference>
<evidence type="ECO:0000256" key="3">
    <source>
        <dbReference type="ARBA" id="ARBA00023143"/>
    </source>
</evidence>
<proteinExistence type="inferred from homology"/>
<comment type="similarity">
    <text evidence="2 4">Belongs to the flagella basal body rod proteins family.</text>
</comment>
<dbReference type="HOGENOM" id="CLU_013687_0_0_0"/>
<dbReference type="GO" id="GO:0009425">
    <property type="term" value="C:bacterial-type flagellum basal body"/>
    <property type="evidence" value="ECO:0007669"/>
    <property type="project" value="UniProtKB-SubCell"/>
</dbReference>
<dbReference type="OrthoDB" id="9804559at2"/>
<keyword evidence="7" id="KW-0969">Cilium</keyword>
<feature type="domain" description="Flagellar basal body rod protein N-terminal" evidence="5">
    <location>
        <begin position="5"/>
        <end position="35"/>
    </location>
</feature>
<sequence>MYYGLYISAAGAYAQNQKVEMITNNLANVDTSGFKKELGIFEARQSEAIERGYEQPGTRGVSDIGGGVEFKETVTDFSLGTLRATSSRTDFALPATDQFFEIERDGEALLTRSGNFHFSVDGVLRTQDGDAVLAAGGTPLTLDPSLPWRVLPGGLISQGGDTVPLSIKQVSNFRSLEKVGLNAFRANGELTDVPAELRDVRSGSLELSTVNPMQEMVEMIASSRAYENNIKMIQHHDGMTGSLVSRLLKA</sequence>
<dbReference type="InterPro" id="IPR019776">
    <property type="entry name" value="Flagellar_basal_body_rod_CS"/>
</dbReference>
<keyword evidence="7" id="KW-0966">Cell projection</keyword>
<feature type="domain" description="Flagellar basal-body/hook protein C-terminal" evidence="6">
    <location>
        <begin position="202"/>
        <end position="244"/>
    </location>
</feature>
<dbReference type="InterPro" id="IPR001444">
    <property type="entry name" value="Flag_bb_rod_N"/>
</dbReference>
<evidence type="ECO:0000313" key="7">
    <source>
        <dbReference type="EMBL" id="ADB17031.1"/>
    </source>
</evidence>
<keyword evidence="8" id="KW-1185">Reference proteome</keyword>
<dbReference type="InterPro" id="IPR010930">
    <property type="entry name" value="Flg_bb/hook_C_dom"/>
</dbReference>
<dbReference type="Proteomes" id="UP000001887">
    <property type="component" value="Chromosome"/>
</dbReference>
<evidence type="ECO:0000256" key="4">
    <source>
        <dbReference type="RuleBase" id="RU362116"/>
    </source>
</evidence>
<keyword evidence="7" id="KW-0282">Flagellum</keyword>
<dbReference type="PROSITE" id="PS00588">
    <property type="entry name" value="FLAGELLA_BB_ROD"/>
    <property type="match status" value="1"/>
</dbReference>
<dbReference type="KEGG" id="psl:Psta_2361"/>
<dbReference type="PANTHER" id="PTHR30435:SF19">
    <property type="entry name" value="FLAGELLAR BASAL-BODY ROD PROTEIN FLGG"/>
    <property type="match status" value="1"/>
</dbReference>
<dbReference type="NCBIfam" id="TIGR03506">
    <property type="entry name" value="FlgEFG_subfam"/>
    <property type="match status" value="1"/>
</dbReference>
<dbReference type="STRING" id="530564.Psta_2361"/>
<dbReference type="eggNOG" id="COG4786">
    <property type="taxonomic scope" value="Bacteria"/>
</dbReference>